<protein>
    <submittedName>
        <fullName evidence="1">Uncharacterized protein</fullName>
    </submittedName>
</protein>
<comment type="caution">
    <text evidence="1">The sequence shown here is derived from an EMBL/GenBank/DDBJ whole genome shotgun (WGS) entry which is preliminary data.</text>
</comment>
<sequence>MTISTETAYKQAFIHFDELVACMGDNQELQNQARALAKAIQSYEQAHIPFPKPVPQKGDD</sequence>
<gene>
    <name evidence="1" type="ORF">J2I47_24965</name>
</gene>
<dbReference type="RefSeq" id="WP_207367348.1">
    <property type="nucleotide sequence ID" value="NZ_JAFMYV010000017.1"/>
</dbReference>
<organism evidence="1 2">
    <name type="scientific">Fibrella rubiginis</name>
    <dbReference type="NCBI Taxonomy" id="2817060"/>
    <lineage>
        <taxon>Bacteria</taxon>
        <taxon>Pseudomonadati</taxon>
        <taxon>Bacteroidota</taxon>
        <taxon>Cytophagia</taxon>
        <taxon>Cytophagales</taxon>
        <taxon>Spirosomataceae</taxon>
        <taxon>Fibrella</taxon>
    </lineage>
</organism>
<keyword evidence="2" id="KW-1185">Reference proteome</keyword>
<name>A0A939K8K2_9BACT</name>
<evidence type="ECO:0000313" key="2">
    <source>
        <dbReference type="Proteomes" id="UP000664034"/>
    </source>
</evidence>
<evidence type="ECO:0000313" key="1">
    <source>
        <dbReference type="EMBL" id="MBO0939820.1"/>
    </source>
</evidence>
<accession>A0A939K8K2</accession>
<proteinExistence type="predicted"/>
<dbReference type="AlphaFoldDB" id="A0A939K8K2"/>
<dbReference type="Proteomes" id="UP000664034">
    <property type="component" value="Unassembled WGS sequence"/>
</dbReference>
<dbReference type="EMBL" id="JAFMYV010000017">
    <property type="protein sequence ID" value="MBO0939820.1"/>
    <property type="molecule type" value="Genomic_DNA"/>
</dbReference>
<reference evidence="1" key="1">
    <citation type="submission" date="2021-03" db="EMBL/GenBank/DDBJ databases">
        <title>Fibrella sp. HMF5335 genome sequencing and assembly.</title>
        <authorList>
            <person name="Kang H."/>
            <person name="Kim H."/>
            <person name="Bae S."/>
            <person name="Joh K."/>
        </authorList>
    </citation>
    <scope>NUCLEOTIDE SEQUENCE</scope>
    <source>
        <strain evidence="1">HMF5335</strain>
    </source>
</reference>